<evidence type="ECO:0000259" key="1">
    <source>
        <dbReference type="Pfam" id="PF25164"/>
    </source>
</evidence>
<dbReference type="EMBL" id="JAURUO010000019">
    <property type="protein sequence ID" value="MDP9729683.1"/>
    <property type="molecule type" value="Genomic_DNA"/>
</dbReference>
<protein>
    <submittedName>
        <fullName evidence="2">SsDNA-binding Zn-finger/Zn-ribbon topoisomerase 1</fullName>
    </submittedName>
</protein>
<comment type="caution">
    <text evidence="2">The sequence shown here is derived from an EMBL/GenBank/DDBJ whole genome shotgun (WGS) entry which is preliminary data.</text>
</comment>
<proteinExistence type="predicted"/>
<evidence type="ECO:0000313" key="3">
    <source>
        <dbReference type="Proteomes" id="UP001229209"/>
    </source>
</evidence>
<dbReference type="Proteomes" id="UP001229209">
    <property type="component" value="Unassembled WGS sequence"/>
</dbReference>
<organism evidence="2 3">
    <name type="scientific">Alicyclobacillus tolerans</name>
    <dbReference type="NCBI Taxonomy" id="90970"/>
    <lineage>
        <taxon>Bacteria</taxon>
        <taxon>Bacillati</taxon>
        <taxon>Bacillota</taxon>
        <taxon>Bacilli</taxon>
        <taxon>Bacillales</taxon>
        <taxon>Alicyclobacillaceae</taxon>
        <taxon>Alicyclobacillus</taxon>
    </lineage>
</organism>
<dbReference type="RefSeq" id="WP_306955493.1">
    <property type="nucleotide sequence ID" value="NZ_JAURUO010000019.1"/>
</dbReference>
<dbReference type="InterPro" id="IPR057253">
    <property type="entry name" value="CoiA-like_N"/>
</dbReference>
<feature type="domain" description="Competence protein CoiA-like N-terminal" evidence="1">
    <location>
        <begin position="35"/>
        <end position="70"/>
    </location>
</feature>
<gene>
    <name evidence="2" type="ORF">J2S04_002657</name>
</gene>
<keyword evidence="3" id="KW-1185">Reference proteome</keyword>
<accession>A0ABT9LZI5</accession>
<evidence type="ECO:0000313" key="2">
    <source>
        <dbReference type="EMBL" id="MDP9729683.1"/>
    </source>
</evidence>
<reference evidence="2 3" key="1">
    <citation type="submission" date="2023-07" db="EMBL/GenBank/DDBJ databases">
        <title>Genomic Encyclopedia of Type Strains, Phase IV (KMG-IV): sequencing the most valuable type-strain genomes for metagenomic binning, comparative biology and taxonomic classification.</title>
        <authorList>
            <person name="Goeker M."/>
        </authorList>
    </citation>
    <scope>NUCLEOTIDE SEQUENCE [LARGE SCALE GENOMIC DNA]</scope>
    <source>
        <strain evidence="2 3">DSM 25924</strain>
    </source>
</reference>
<sequence length="276" mass="31377">MLFIGDEDLMADSGLRIPYALSLRQDIVTPNLASKRMAYFCPECGAELIVRSGTRVRQHFAHKRIPENCRFLNEGWLHISAKHAVKATILQWIAGDRESPVINRECRNCYKNYSQILPPRVRKVELEYRIESPAGFYVADVALLDNDGNPICVIEIRDTHEVDDEKRAKLKNMPWMELQARDALIDPTSLTPIEYGNLRGTDCPQCREAKKSARKLIIVRRGWAIHVDGCPIRIRVWHGKSYANVIDDCSGCEYLVGMDHGDDHDGRPAAIYCSAK</sequence>
<dbReference type="Pfam" id="PF25164">
    <property type="entry name" value="CoiA_N"/>
    <property type="match status" value="1"/>
</dbReference>
<name>A0ABT9LZI5_9BACL</name>